<evidence type="ECO:0000313" key="4">
    <source>
        <dbReference type="Proteomes" id="UP001597058"/>
    </source>
</evidence>
<feature type="region of interest" description="Disordered" evidence="1">
    <location>
        <begin position="493"/>
        <end position="532"/>
    </location>
</feature>
<evidence type="ECO:0000256" key="1">
    <source>
        <dbReference type="SAM" id="MobiDB-lite"/>
    </source>
</evidence>
<reference evidence="4" key="1">
    <citation type="journal article" date="2019" name="Int. J. Syst. Evol. Microbiol.">
        <title>The Global Catalogue of Microorganisms (GCM) 10K type strain sequencing project: providing services to taxonomists for standard genome sequencing and annotation.</title>
        <authorList>
            <consortium name="The Broad Institute Genomics Platform"/>
            <consortium name="The Broad Institute Genome Sequencing Center for Infectious Disease"/>
            <person name="Wu L."/>
            <person name="Ma J."/>
        </authorList>
    </citation>
    <scope>NUCLEOTIDE SEQUENCE [LARGE SCALE GENOMIC DNA]</scope>
    <source>
        <strain evidence="4">CGMCC 4.7020</strain>
    </source>
</reference>
<feature type="domain" description="CHAT" evidence="2">
    <location>
        <begin position="723"/>
        <end position="1016"/>
    </location>
</feature>
<dbReference type="RefSeq" id="WP_381240590.1">
    <property type="nucleotide sequence ID" value="NZ_JBHSKH010000081.1"/>
</dbReference>
<sequence length="1017" mass="108445">MATPYDLFGTPGYEQLLAVLGGAEEALARYERAGRLSDLERALVLFDALLTRAENIDLRSAAMNGVGMVLWSRYERFGEPDDLDGAITLFREALAPYGAEVTVTTPSYWTNLSGALRLRWLRTRDARDLGASVDAVRTALVSTPSRGPSRSNRLNSLGDALLSLFQLHGDSSALAEAVTSFREAVACTEPGRDEGVWARSSLAEALRHHHRWSPDGAPEALDEAAALAREVLAGVSRRHRLYPRFLSNLALVLTDRHTARSDPADLREAARAARRAVAATPAGHPNLVQRNAVLATVRRLELVHAGRRATGPDITDPGGPGTAGRLDAGGTPAGAGARGRPARRERRALRAWIRATGQAYAATPEGHALRGLALLHHGSALATKAVTDDDARARDAAIALYRRAARDPAMDVSVRVGCARLWALSVLDGGGGSPAYGRAAAMEPYRLAVELLPRTASYRVGRMDRARQLGDFAGLACDAAACALDLADSRPPGTAAAHTGAARAKPAAAKPEAVGATAAGAEPDAARAEASGAEASGAELALRLLEQGRGVLLGQALDARTETSELLNRVPGELASEWLRLLPQLDRPEAAVFTSSEPGGANDPTAEDPLTGEDRHALAERWERLVEAIRRVPGCEDFLRLPRTEEMLAGIGDTGPVVVVNVSPLRCDALVLHRGRVRPVRLEGLRHAEAERRADAFLAAIRATGDHTLPLSAQRDAQAEVRETLGWLWTALAEPVLDALAGWGWPGEDSAGGPGRLWWVPTGPLTALPLHAAGRHEEDGDSLLDRAVCSYAPTVNGLVRARRREAERPAPVRAEPTAPLIVAVAEAPGSGSPALEGVREEATRLARRPGARLLLAEDAVRRSVLDALPRHAWAHFACHAVGALSGAAAGHVVLHDHATAPLTLSDIARLRLPEAELAYLSACETTSGRREFADEALHITGAFHMAGFTHVVGTLWAVADDTSWEVSERFYAAFDPSHPFPGHTAHALREAVREIRENVEGVRDNPSLWAPYIHVGP</sequence>
<protein>
    <submittedName>
        <fullName evidence="3">CHAT domain-containing protein</fullName>
    </submittedName>
</protein>
<keyword evidence="4" id="KW-1185">Reference proteome</keyword>
<name>A0ABW3XJP1_9ACTN</name>
<organism evidence="3 4">
    <name type="scientific">Streptomyces kaempferi</name>
    <dbReference type="NCBI Taxonomy" id="333725"/>
    <lineage>
        <taxon>Bacteria</taxon>
        <taxon>Bacillati</taxon>
        <taxon>Actinomycetota</taxon>
        <taxon>Actinomycetes</taxon>
        <taxon>Kitasatosporales</taxon>
        <taxon>Streptomycetaceae</taxon>
        <taxon>Streptomyces</taxon>
    </lineage>
</organism>
<accession>A0ABW3XJP1</accession>
<proteinExistence type="predicted"/>
<feature type="region of interest" description="Disordered" evidence="1">
    <location>
        <begin position="308"/>
        <end position="343"/>
    </location>
</feature>
<dbReference type="InterPro" id="IPR024983">
    <property type="entry name" value="CHAT_dom"/>
</dbReference>
<comment type="caution">
    <text evidence="3">The sequence shown here is derived from an EMBL/GenBank/DDBJ whole genome shotgun (WGS) entry which is preliminary data.</text>
</comment>
<evidence type="ECO:0000259" key="2">
    <source>
        <dbReference type="Pfam" id="PF12770"/>
    </source>
</evidence>
<dbReference type="Proteomes" id="UP001597058">
    <property type="component" value="Unassembled WGS sequence"/>
</dbReference>
<evidence type="ECO:0000313" key="3">
    <source>
        <dbReference type="EMBL" id="MFD1309189.1"/>
    </source>
</evidence>
<gene>
    <name evidence="3" type="ORF">ACFQ5X_25445</name>
</gene>
<dbReference type="Pfam" id="PF12770">
    <property type="entry name" value="CHAT"/>
    <property type="match status" value="1"/>
</dbReference>
<feature type="region of interest" description="Disordered" evidence="1">
    <location>
        <begin position="592"/>
        <end position="611"/>
    </location>
</feature>
<dbReference type="EMBL" id="JBHTMM010000034">
    <property type="protein sequence ID" value="MFD1309189.1"/>
    <property type="molecule type" value="Genomic_DNA"/>
</dbReference>